<feature type="region of interest" description="Disordered" evidence="1">
    <location>
        <begin position="180"/>
        <end position="210"/>
    </location>
</feature>
<accession>M5U5H9</accession>
<reference evidence="2 3" key="1">
    <citation type="journal article" date="2013" name="Mar. Genomics">
        <title>Expression of sulfatases in Rhodopirellula baltica and the diversity of sulfatases in the genus Rhodopirellula.</title>
        <authorList>
            <person name="Wegner C.E."/>
            <person name="Richter-Heitmann T."/>
            <person name="Klindworth A."/>
            <person name="Klockow C."/>
            <person name="Richter M."/>
            <person name="Achstetter T."/>
            <person name="Glockner F.O."/>
            <person name="Harder J."/>
        </authorList>
    </citation>
    <scope>NUCLEOTIDE SEQUENCE [LARGE SCALE GENOMIC DNA]</scope>
    <source>
        <strain evidence="2 3">SM41</strain>
    </source>
</reference>
<organism evidence="2 3">
    <name type="scientific">Rhodopirellula sallentina SM41</name>
    <dbReference type="NCBI Taxonomy" id="1263870"/>
    <lineage>
        <taxon>Bacteria</taxon>
        <taxon>Pseudomonadati</taxon>
        <taxon>Planctomycetota</taxon>
        <taxon>Planctomycetia</taxon>
        <taxon>Pirellulales</taxon>
        <taxon>Pirellulaceae</taxon>
        <taxon>Rhodopirellula</taxon>
    </lineage>
</organism>
<gene>
    <name evidence="2" type="ORF">RSSM_05437</name>
</gene>
<dbReference type="EMBL" id="ANOH01000378">
    <property type="protein sequence ID" value="EMI53121.1"/>
    <property type="molecule type" value="Genomic_DNA"/>
</dbReference>
<proteinExistence type="predicted"/>
<name>M5U5H9_9BACT</name>
<dbReference type="PATRIC" id="fig|1263870.3.peg.5765"/>
<evidence type="ECO:0000313" key="3">
    <source>
        <dbReference type="Proteomes" id="UP000011885"/>
    </source>
</evidence>
<sequence>MSIGASRSAPGNSQVNPIRSIWIDRQVDPTTNVSLTVAATSAAKVVVDLAEKSDLAVFPLPGVLLVGRPQWVDSAASFLTVETTDDDLVSVRWPSGSTASEVLELILTAPKVRNSRAKVADLGDRLRNSNVSTLPRPTVAWLPHDVWPAGELIGVDRTTAVSLVLAQFDYAIKPGTRLESLTTRSSSRSRNNSAARGAPSDSQSDLPNGIVGWSELTAGKPFPMSYPKGDSVTAIRETLAAQSVRSSVRTSGDKITVLATAENHRRALAAHWRSTSATPSRRDKPNAKAAVFDLKLINKTAGDVLRQLAATDGKRFRIEPDAELASQRRINLDGKQKTLRELAIMVAESADLAVEWGEEEVVIRKP</sequence>
<dbReference type="Proteomes" id="UP000011885">
    <property type="component" value="Unassembled WGS sequence"/>
</dbReference>
<evidence type="ECO:0000313" key="2">
    <source>
        <dbReference type="EMBL" id="EMI53121.1"/>
    </source>
</evidence>
<dbReference type="AlphaFoldDB" id="M5U5H9"/>
<feature type="compositionally biased region" description="Low complexity" evidence="1">
    <location>
        <begin position="180"/>
        <end position="196"/>
    </location>
</feature>
<comment type="caution">
    <text evidence="2">The sequence shown here is derived from an EMBL/GenBank/DDBJ whole genome shotgun (WGS) entry which is preliminary data.</text>
</comment>
<keyword evidence="3" id="KW-1185">Reference proteome</keyword>
<evidence type="ECO:0000256" key="1">
    <source>
        <dbReference type="SAM" id="MobiDB-lite"/>
    </source>
</evidence>
<protein>
    <submittedName>
        <fullName evidence="2">Uncharacterized protein</fullName>
    </submittedName>
</protein>